<gene>
    <name evidence="1" type="ORF">C2G38_2144386</name>
</gene>
<keyword evidence="2" id="KW-1185">Reference proteome</keyword>
<accession>A0A397UU33</accession>
<reference evidence="1 2" key="1">
    <citation type="submission" date="2018-06" db="EMBL/GenBank/DDBJ databases">
        <title>Comparative genomics reveals the genomic features of Rhizophagus irregularis, R. cerebriforme, R. diaphanum and Gigaspora rosea, and their symbiotic lifestyle signature.</title>
        <authorList>
            <person name="Morin E."/>
            <person name="San Clemente H."/>
            <person name="Chen E.C.H."/>
            <person name="De La Providencia I."/>
            <person name="Hainaut M."/>
            <person name="Kuo A."/>
            <person name="Kohler A."/>
            <person name="Murat C."/>
            <person name="Tang N."/>
            <person name="Roy S."/>
            <person name="Loubradou J."/>
            <person name="Henrissat B."/>
            <person name="Grigoriev I.V."/>
            <person name="Corradi N."/>
            <person name="Roux C."/>
            <person name="Martin F.M."/>
        </authorList>
    </citation>
    <scope>NUCLEOTIDE SEQUENCE [LARGE SCALE GENOMIC DNA]</scope>
    <source>
        <strain evidence="1 2">DAOM 194757</strain>
    </source>
</reference>
<dbReference type="Proteomes" id="UP000266673">
    <property type="component" value="Unassembled WGS sequence"/>
</dbReference>
<name>A0A397UU33_9GLOM</name>
<dbReference type="AlphaFoldDB" id="A0A397UU33"/>
<proteinExistence type="predicted"/>
<dbReference type="OrthoDB" id="6718656at2759"/>
<comment type="caution">
    <text evidence="1">The sequence shown here is derived from an EMBL/GenBank/DDBJ whole genome shotgun (WGS) entry which is preliminary data.</text>
</comment>
<sequence>MSGNENNNYLTTNETKYLTTRYEINKSEFLDHGPIITKAKWIEKNITVVLKAVSRVSEFIKEIKAFYNIGLMYSSITNEENKEKTSLIGYENVIKFFGVSSILKMWLSKRMVMVLKLLLQILDFQKLFPVIVNQIRV</sequence>
<evidence type="ECO:0000313" key="1">
    <source>
        <dbReference type="EMBL" id="RIB13734.1"/>
    </source>
</evidence>
<organism evidence="1 2">
    <name type="scientific">Gigaspora rosea</name>
    <dbReference type="NCBI Taxonomy" id="44941"/>
    <lineage>
        <taxon>Eukaryota</taxon>
        <taxon>Fungi</taxon>
        <taxon>Fungi incertae sedis</taxon>
        <taxon>Mucoromycota</taxon>
        <taxon>Glomeromycotina</taxon>
        <taxon>Glomeromycetes</taxon>
        <taxon>Diversisporales</taxon>
        <taxon>Gigasporaceae</taxon>
        <taxon>Gigaspora</taxon>
    </lineage>
</organism>
<evidence type="ECO:0000313" key="2">
    <source>
        <dbReference type="Proteomes" id="UP000266673"/>
    </source>
</evidence>
<protein>
    <submittedName>
        <fullName evidence="1">Uncharacterized protein</fullName>
    </submittedName>
</protein>
<dbReference type="EMBL" id="QKWP01000895">
    <property type="protein sequence ID" value="RIB13734.1"/>
    <property type="molecule type" value="Genomic_DNA"/>
</dbReference>